<dbReference type="InterPro" id="IPR001680">
    <property type="entry name" value="WD40_rpt"/>
</dbReference>
<dbReference type="FunCoup" id="A0A7M7MJ78">
    <property type="interactions" value="215"/>
</dbReference>
<dbReference type="RefSeq" id="XP_022670089.1">
    <property type="nucleotide sequence ID" value="XM_022814354.1"/>
</dbReference>
<dbReference type="SUPFAM" id="SSF50978">
    <property type="entry name" value="WD40 repeat-like"/>
    <property type="match status" value="1"/>
</dbReference>
<dbReference type="Gene3D" id="2.130.10.10">
    <property type="entry name" value="YVTN repeat-like/Quinoprotein amine dehydrogenase"/>
    <property type="match status" value="2"/>
</dbReference>
<dbReference type="Gene3D" id="1.25.40.500">
    <property type="entry name" value="TFIID subunit TAF5, NTD2 domain"/>
    <property type="match status" value="1"/>
</dbReference>
<dbReference type="OrthoDB" id="10266330at2759"/>
<dbReference type="GeneID" id="111253988"/>
<comment type="similarity">
    <text evidence="2">Belongs to the WD repeat TAF5 family.</text>
</comment>
<dbReference type="InterPro" id="IPR007582">
    <property type="entry name" value="TFIID_NTD2"/>
</dbReference>
<comment type="subcellular location">
    <subcellularLocation>
        <location evidence="1">Nucleus</location>
    </subcellularLocation>
</comment>
<feature type="repeat" description="WD" evidence="8">
    <location>
        <begin position="588"/>
        <end position="629"/>
    </location>
</feature>
<keyword evidence="4" id="KW-0677">Repeat</keyword>
<dbReference type="Proteomes" id="UP000594260">
    <property type="component" value="Unplaced"/>
</dbReference>
<evidence type="ECO:0000256" key="3">
    <source>
        <dbReference type="ARBA" id="ARBA00022574"/>
    </source>
</evidence>
<dbReference type="KEGG" id="vde:111253988"/>
<dbReference type="CDD" id="cd00200">
    <property type="entry name" value="WD40"/>
    <property type="match status" value="1"/>
</dbReference>
<organism evidence="12 13">
    <name type="scientific">Varroa destructor</name>
    <name type="common">Honeybee mite</name>
    <dbReference type="NCBI Taxonomy" id="109461"/>
    <lineage>
        <taxon>Eukaryota</taxon>
        <taxon>Metazoa</taxon>
        <taxon>Ecdysozoa</taxon>
        <taxon>Arthropoda</taxon>
        <taxon>Chelicerata</taxon>
        <taxon>Arachnida</taxon>
        <taxon>Acari</taxon>
        <taxon>Parasitiformes</taxon>
        <taxon>Mesostigmata</taxon>
        <taxon>Gamasina</taxon>
        <taxon>Dermanyssoidea</taxon>
        <taxon>Varroidae</taxon>
        <taxon>Varroa</taxon>
    </lineage>
</organism>
<name>A0A7M7MJ78_VARDE</name>
<feature type="compositionally biased region" description="Polar residues" evidence="9">
    <location>
        <begin position="256"/>
        <end position="265"/>
    </location>
</feature>
<evidence type="ECO:0000313" key="13">
    <source>
        <dbReference type="Proteomes" id="UP000594260"/>
    </source>
</evidence>
<dbReference type="SUPFAM" id="SSF160897">
    <property type="entry name" value="Taf5 N-terminal domain-like"/>
    <property type="match status" value="1"/>
</dbReference>
<feature type="repeat" description="WD" evidence="8">
    <location>
        <begin position="630"/>
        <end position="671"/>
    </location>
</feature>
<sequence>MASVSTSSMVPSERVTEELSAYLERRGFEASAANRPRPLPLGEFVHQRAVDCERGTGQPVKLGAPLIAPCRVEEEFLDLKNFISEAVEPFRSELSHCLWPVFVNAIIDLLSAEQRHLLLRFEAMFGGLFAGVDLYSGLVEDLQGISNSQELHQGTVLKEFRENKALVKLSADSWRYLQRFLRQSEYISHLFNVHIDISIQLDSISQHRLRPVGLEPGPSDPPEPHLFQSRHMLAQRRHQHLASLHSRTMKSHSRASNRQNDRQSGSGAGRHKSPSAKRSRINGMTSSTSSTSGQMEDAHVRTAIAASNGAGAISPEPPAASALSLLRQSIDKVRAEPYAPNVLLIDVDASALSCSVASLALSDETFAVGLDNGTITLERRGPQLNPDDDSDQEEKHLRGIGSYSHLGRSWRERRRGFHSSVVRLHPSALRTLTRSGRPPESGDGLSGGDNDCFVDNRRRTRLLGHCGTVCALAYASPALLLSASSDTSVRAWDAVTGRNMAVYTGHQYPAWCLATSPEGLYFATGSQDATARLWTPSRTDALRVMAGHLGQVDTLAFHPNANYLATAASDRSIRLWAVQSGSVVRLFPSSHRGQAHSLAFSPNGHWLAAAGEDRAVRLWDLRTCRLLADMHGHHDAVTSVVFSKDGSLLLSSSLDGSIRMWDVHTLSSTSGSCSSSNINNCNTGNPSNTSVPSNSNSISSSSAGNAESTPVSNGGLVCCLRFQPRVSDSMPRLGCVHGGLRKLELHHRLNVVTAIRVYGN</sequence>
<feature type="compositionally biased region" description="Basic residues" evidence="9">
    <location>
        <begin position="269"/>
        <end position="280"/>
    </location>
</feature>
<dbReference type="PRINTS" id="PR00320">
    <property type="entry name" value="GPROTEINBRPT"/>
</dbReference>
<keyword evidence="5" id="KW-0805">Transcription regulation</keyword>
<evidence type="ECO:0000256" key="7">
    <source>
        <dbReference type="ARBA" id="ARBA00023242"/>
    </source>
</evidence>
<evidence type="ECO:0000259" key="11">
    <source>
        <dbReference type="Pfam" id="PF25047"/>
    </source>
</evidence>
<evidence type="ECO:0000256" key="9">
    <source>
        <dbReference type="SAM" id="MobiDB-lite"/>
    </source>
</evidence>
<feature type="region of interest" description="Disordered" evidence="9">
    <location>
        <begin position="431"/>
        <end position="450"/>
    </location>
</feature>
<dbReference type="PROSITE" id="PS00678">
    <property type="entry name" value="WD_REPEATS_1"/>
    <property type="match status" value="2"/>
</dbReference>
<feature type="region of interest" description="Disordered" evidence="9">
    <location>
        <begin position="235"/>
        <end position="296"/>
    </location>
</feature>
<dbReference type="AlphaFoldDB" id="A0A7M7MJ78"/>
<evidence type="ECO:0000256" key="8">
    <source>
        <dbReference type="PROSITE-ProRule" id="PRU00221"/>
    </source>
</evidence>
<accession>A0A7M7MJ78</accession>
<proteinExistence type="inferred from homology"/>
<dbReference type="PROSITE" id="PS50082">
    <property type="entry name" value="WD_REPEATS_2"/>
    <property type="match status" value="5"/>
</dbReference>
<feature type="repeat" description="WD" evidence="8">
    <location>
        <begin position="503"/>
        <end position="544"/>
    </location>
</feature>
<dbReference type="PROSITE" id="PS50294">
    <property type="entry name" value="WD_REPEATS_REGION"/>
    <property type="match status" value="5"/>
</dbReference>
<dbReference type="InParanoid" id="A0A7M7MJ78"/>
<dbReference type="EnsemblMetazoa" id="XM_022814354">
    <property type="protein sequence ID" value="XP_022670089"/>
    <property type="gene ID" value="LOC111253988"/>
</dbReference>
<evidence type="ECO:0008006" key="14">
    <source>
        <dbReference type="Google" id="ProtNLM"/>
    </source>
</evidence>
<dbReference type="InterPro" id="IPR019775">
    <property type="entry name" value="WD40_repeat_CS"/>
</dbReference>
<dbReference type="Pfam" id="PF04494">
    <property type="entry name" value="TFIID_NTD2"/>
    <property type="match status" value="1"/>
</dbReference>
<evidence type="ECO:0000259" key="10">
    <source>
        <dbReference type="Pfam" id="PF04494"/>
    </source>
</evidence>
<dbReference type="GO" id="GO:0005669">
    <property type="term" value="C:transcription factor TFIID complex"/>
    <property type="evidence" value="ECO:0007669"/>
    <property type="project" value="TreeGrafter"/>
</dbReference>
<feature type="domain" description="TFIID subunit TAF5 NTD2" evidence="10">
    <location>
        <begin position="70"/>
        <end position="187"/>
    </location>
</feature>
<feature type="repeat" description="WD" evidence="8">
    <location>
        <begin position="545"/>
        <end position="586"/>
    </location>
</feature>
<evidence type="ECO:0000256" key="2">
    <source>
        <dbReference type="ARBA" id="ARBA00009435"/>
    </source>
</evidence>
<feature type="domain" description="TEP-1 second beta-propeller" evidence="11">
    <location>
        <begin position="469"/>
        <end position="685"/>
    </location>
</feature>
<evidence type="ECO:0000256" key="4">
    <source>
        <dbReference type="ARBA" id="ARBA00022737"/>
    </source>
</evidence>
<dbReference type="GO" id="GO:0006367">
    <property type="term" value="P:transcription initiation at RNA polymerase II promoter"/>
    <property type="evidence" value="ECO:0007669"/>
    <property type="project" value="TreeGrafter"/>
</dbReference>
<dbReference type="InterPro" id="IPR037264">
    <property type="entry name" value="TFIID_NTD2_sf"/>
</dbReference>
<feature type="repeat" description="WD" evidence="8">
    <location>
        <begin position="462"/>
        <end position="502"/>
    </location>
</feature>
<evidence type="ECO:0000256" key="1">
    <source>
        <dbReference type="ARBA" id="ARBA00004123"/>
    </source>
</evidence>
<dbReference type="InterPro" id="IPR036322">
    <property type="entry name" value="WD40_repeat_dom_sf"/>
</dbReference>
<dbReference type="InterPro" id="IPR056829">
    <property type="entry name" value="Beta-prop_TEP1_2nd"/>
</dbReference>
<protein>
    <recommendedName>
        <fullName evidence="14">TFIID subunit TAF5 NTD2 domain-containing protein</fullName>
    </recommendedName>
</protein>
<dbReference type="InterPro" id="IPR015943">
    <property type="entry name" value="WD40/YVTN_repeat-like_dom_sf"/>
</dbReference>
<dbReference type="PANTHER" id="PTHR19879:SF7">
    <property type="entry name" value="PROTEASOMAL ATPASE-ASSOCIATED FACTOR 1"/>
    <property type="match status" value="1"/>
</dbReference>
<dbReference type="PANTHER" id="PTHR19879">
    <property type="entry name" value="TRANSCRIPTION INITIATION FACTOR TFIID"/>
    <property type="match status" value="1"/>
</dbReference>
<keyword evidence="6" id="KW-0804">Transcription</keyword>
<dbReference type="GO" id="GO:0016251">
    <property type="term" value="F:RNA polymerase II general transcription initiation factor activity"/>
    <property type="evidence" value="ECO:0007669"/>
    <property type="project" value="TreeGrafter"/>
</dbReference>
<keyword evidence="3 8" id="KW-0853">WD repeat</keyword>
<evidence type="ECO:0000256" key="5">
    <source>
        <dbReference type="ARBA" id="ARBA00023015"/>
    </source>
</evidence>
<dbReference type="Pfam" id="PF25047">
    <property type="entry name" value="Beta-prop_TEP1_2nd"/>
    <property type="match status" value="1"/>
</dbReference>
<feature type="compositionally biased region" description="Low complexity" evidence="9">
    <location>
        <begin position="684"/>
        <end position="708"/>
    </location>
</feature>
<keyword evidence="7" id="KW-0539">Nucleus</keyword>
<dbReference type="InterPro" id="IPR020472">
    <property type="entry name" value="WD40_PAC1"/>
</dbReference>
<dbReference type="SMART" id="SM00320">
    <property type="entry name" value="WD40"/>
    <property type="match status" value="5"/>
</dbReference>
<feature type="region of interest" description="Disordered" evidence="9">
    <location>
        <begin position="684"/>
        <end position="709"/>
    </location>
</feature>
<reference evidence="12" key="1">
    <citation type="submission" date="2021-01" db="UniProtKB">
        <authorList>
            <consortium name="EnsemblMetazoa"/>
        </authorList>
    </citation>
    <scope>IDENTIFICATION</scope>
</reference>
<evidence type="ECO:0000313" key="12">
    <source>
        <dbReference type="EnsemblMetazoa" id="XP_022670089"/>
    </source>
</evidence>
<keyword evidence="13" id="KW-1185">Reference proteome</keyword>
<evidence type="ECO:0000256" key="6">
    <source>
        <dbReference type="ARBA" id="ARBA00023163"/>
    </source>
</evidence>